<gene>
    <name evidence="2" type="ordered locus">Solca_0440</name>
</gene>
<sequence length="393" mass="42899">MKSLLPILFMLLSFQVYAQTKKNPPIKNSTDVEKGYRIIYDYKNGTIETFKNGEKVQQLRPIVGRIVQISVKNYNPYTDSIIAAVSFSDRNTEDAAAFKGLIAKNAKLEEKEGEEPGKGLDQSLDSAKLKKVKLELDEAYGKAQLMSIDALESYVATTSIKIKGELGVEKVTVDQIQEKLKDSERNKSVVKDLVAGVVVAYQRLISFKVLVAVPVQIQNKDVISITFNNHKNPAIAPLQFDYLVQGGVKIDFSTGIFINGLVDEDYYLKSDGQGGGIITAKDNGNYNLGFGILSHLYSRTGGRVNFGLTTGLLTDATANLRLLGGGSILLGSESRWVISGGAVLGKAKKLTNGYNAGDTFAGDEAEIPYTDKFSTKWFVGITYNFGGFNIGKK</sequence>
<protein>
    <submittedName>
        <fullName evidence="2">Uncharacterized protein</fullName>
    </submittedName>
</protein>
<evidence type="ECO:0000313" key="2">
    <source>
        <dbReference type="EMBL" id="AFD05573.1"/>
    </source>
</evidence>
<dbReference type="AlphaFoldDB" id="H8KT02"/>
<accession>H8KT02</accession>
<dbReference type="EMBL" id="CP003349">
    <property type="protein sequence ID" value="AFD05573.1"/>
    <property type="molecule type" value="Genomic_DNA"/>
</dbReference>
<name>H8KT02_SOLCM</name>
<feature type="chain" id="PRO_5003613114" evidence="1">
    <location>
        <begin position="19"/>
        <end position="393"/>
    </location>
</feature>
<proteinExistence type="predicted"/>
<keyword evidence="1" id="KW-0732">Signal</keyword>
<keyword evidence="3" id="KW-1185">Reference proteome</keyword>
<dbReference type="RefSeq" id="WP_014678801.1">
    <property type="nucleotide sequence ID" value="NC_017770.1"/>
</dbReference>
<feature type="signal peptide" evidence="1">
    <location>
        <begin position="1"/>
        <end position="18"/>
    </location>
</feature>
<reference evidence="2" key="1">
    <citation type="submission" date="2012-02" db="EMBL/GenBank/DDBJ databases">
        <title>The complete genome of Solitalea canadensis DSM 3403.</title>
        <authorList>
            <consortium name="US DOE Joint Genome Institute (JGI-PGF)"/>
            <person name="Lucas S."/>
            <person name="Copeland A."/>
            <person name="Lapidus A."/>
            <person name="Glavina del Rio T."/>
            <person name="Dalin E."/>
            <person name="Tice H."/>
            <person name="Bruce D."/>
            <person name="Goodwin L."/>
            <person name="Pitluck S."/>
            <person name="Peters L."/>
            <person name="Ovchinnikova G."/>
            <person name="Lu M."/>
            <person name="Kyrpides N."/>
            <person name="Mavromatis K."/>
            <person name="Ivanova N."/>
            <person name="Brettin T."/>
            <person name="Detter J.C."/>
            <person name="Han C."/>
            <person name="Larimer F."/>
            <person name="Land M."/>
            <person name="Hauser L."/>
            <person name="Markowitz V."/>
            <person name="Cheng J.-F."/>
            <person name="Hugenholtz P."/>
            <person name="Woyke T."/>
            <person name="Wu D."/>
            <person name="Spring S."/>
            <person name="Schroeder M."/>
            <person name="Kopitz M."/>
            <person name="Brambilla E."/>
            <person name="Klenk H.-P."/>
            <person name="Eisen J.A."/>
        </authorList>
    </citation>
    <scope>NUCLEOTIDE SEQUENCE</scope>
    <source>
        <strain evidence="2">DSM 3403</strain>
    </source>
</reference>
<evidence type="ECO:0000256" key="1">
    <source>
        <dbReference type="SAM" id="SignalP"/>
    </source>
</evidence>
<dbReference type="Proteomes" id="UP000007590">
    <property type="component" value="Chromosome"/>
</dbReference>
<dbReference type="KEGG" id="scn:Solca_0440"/>
<dbReference type="OrthoDB" id="1491176at2"/>
<evidence type="ECO:0000313" key="3">
    <source>
        <dbReference type="Proteomes" id="UP000007590"/>
    </source>
</evidence>
<dbReference type="eggNOG" id="ENOG5030MCQ">
    <property type="taxonomic scope" value="Bacteria"/>
</dbReference>
<organism evidence="2 3">
    <name type="scientific">Solitalea canadensis (strain ATCC 29591 / DSM 3403 / JCM 21819 / LMG 8368 / NBRC 15130 / NCIMB 12057 / USAM 9D)</name>
    <name type="common">Flexibacter canadensis</name>
    <dbReference type="NCBI Taxonomy" id="929556"/>
    <lineage>
        <taxon>Bacteria</taxon>
        <taxon>Pseudomonadati</taxon>
        <taxon>Bacteroidota</taxon>
        <taxon>Sphingobacteriia</taxon>
        <taxon>Sphingobacteriales</taxon>
        <taxon>Sphingobacteriaceae</taxon>
        <taxon>Solitalea</taxon>
    </lineage>
</organism>
<dbReference type="HOGENOM" id="CLU_701878_0_0_10"/>